<reference evidence="1" key="1">
    <citation type="journal article" date="2019" name="PLoS Negl. Trop. Dis.">
        <title>Revisiting the worldwide diversity of Leptospira species in the environment.</title>
        <authorList>
            <person name="Vincent A.T."/>
            <person name="Schiettekatte O."/>
            <person name="Bourhy P."/>
            <person name="Veyrier F.J."/>
            <person name="Picardeau M."/>
        </authorList>
    </citation>
    <scope>NUCLEOTIDE SEQUENCE [LARGE SCALE GENOMIC DNA]</scope>
    <source>
        <strain evidence="1">SSW15</strain>
    </source>
</reference>
<comment type="caution">
    <text evidence="1">The sequence shown here is derived from an EMBL/GenBank/DDBJ whole genome shotgun (WGS) entry which is preliminary data.</text>
</comment>
<sequence length="101" mass="11680">MERMNPVSLVRVLFFSALLLSIHACKDPYEQKCRDVCKFYISCAEDEFRGKREITKADRDMLVIDCESGCLREQSFAIPCYESEKTCKGFNRCILDSGMMD</sequence>
<organism evidence="1 2">
    <name type="scientific">Leptospira fletcheri</name>
    <dbReference type="NCBI Taxonomy" id="2484981"/>
    <lineage>
        <taxon>Bacteria</taxon>
        <taxon>Pseudomonadati</taxon>
        <taxon>Spirochaetota</taxon>
        <taxon>Spirochaetia</taxon>
        <taxon>Leptospirales</taxon>
        <taxon>Leptospiraceae</taxon>
        <taxon>Leptospira</taxon>
    </lineage>
</organism>
<dbReference type="InterPro" id="IPR031029">
    <property type="entry name" value="Lepto_8Cys"/>
</dbReference>
<name>A0A4R9GEN7_9LEPT</name>
<evidence type="ECO:0000313" key="2">
    <source>
        <dbReference type="Proteomes" id="UP000298458"/>
    </source>
</evidence>
<accession>A0A4R9GEN7</accession>
<evidence type="ECO:0000313" key="1">
    <source>
        <dbReference type="EMBL" id="TGK10318.1"/>
    </source>
</evidence>
<proteinExistence type="predicted"/>
<dbReference type="NCBIfam" id="TIGR04453">
    <property type="entry name" value="Lepto_8Cys"/>
    <property type="match status" value="1"/>
</dbReference>
<dbReference type="OrthoDB" id="332344at2"/>
<dbReference type="AlphaFoldDB" id="A0A4R9GEN7"/>
<keyword evidence="2" id="KW-1185">Reference proteome</keyword>
<dbReference type="EMBL" id="RQET01000007">
    <property type="protein sequence ID" value="TGK10318.1"/>
    <property type="molecule type" value="Genomic_DNA"/>
</dbReference>
<gene>
    <name evidence="1" type="ORF">EHO60_10020</name>
</gene>
<dbReference type="Proteomes" id="UP000298458">
    <property type="component" value="Unassembled WGS sequence"/>
</dbReference>
<protein>
    <submittedName>
        <fullName evidence="1">Cys-rich protein</fullName>
    </submittedName>
</protein>